<evidence type="ECO:0000256" key="2">
    <source>
        <dbReference type="ARBA" id="ARBA00001946"/>
    </source>
</evidence>
<dbReference type="AlphaFoldDB" id="A0AA38TZ13"/>
<dbReference type="SMART" id="SM00358">
    <property type="entry name" value="DSRM"/>
    <property type="match status" value="2"/>
</dbReference>
<dbReference type="Gene3D" id="3.30.160.20">
    <property type="match status" value="2"/>
</dbReference>
<evidence type="ECO:0000256" key="9">
    <source>
        <dbReference type="PROSITE-ProRule" id="PRU00266"/>
    </source>
</evidence>
<proteinExistence type="inferred from homology"/>
<keyword evidence="7" id="KW-0460">Magnesium</keyword>
<accession>A0AA38TZ13</accession>
<dbReference type="EMBL" id="JARYMX010000002">
    <property type="protein sequence ID" value="KAJ9563011.1"/>
    <property type="molecule type" value="Genomic_DNA"/>
</dbReference>
<comment type="cofactor">
    <cofactor evidence="2">
        <name>Mg(2+)</name>
        <dbReference type="ChEBI" id="CHEBI:18420"/>
    </cofactor>
</comment>
<dbReference type="FunFam" id="1.10.1520.10:FF:000004">
    <property type="entry name" value="Endoribonuclease dicer-like 1"/>
    <property type="match status" value="1"/>
</dbReference>
<keyword evidence="8 9" id="KW-0694">RNA-binding</keyword>
<dbReference type="PANTHER" id="PTHR14950:SF49">
    <property type="entry name" value="RIBONUCLEASE 3-LIKE PROTEIN 2-RELATED"/>
    <property type="match status" value="1"/>
</dbReference>
<dbReference type="SUPFAM" id="SSF54768">
    <property type="entry name" value="dsRNA-binding domain-like"/>
    <property type="match status" value="2"/>
</dbReference>
<keyword evidence="13" id="KW-1185">Reference proteome</keyword>
<dbReference type="GO" id="GO:0005737">
    <property type="term" value="C:cytoplasm"/>
    <property type="evidence" value="ECO:0007669"/>
    <property type="project" value="TreeGrafter"/>
</dbReference>
<evidence type="ECO:0000256" key="8">
    <source>
        <dbReference type="ARBA" id="ARBA00022884"/>
    </source>
</evidence>
<dbReference type="GO" id="GO:0006364">
    <property type="term" value="P:rRNA processing"/>
    <property type="evidence" value="ECO:0007669"/>
    <property type="project" value="InterPro"/>
</dbReference>
<dbReference type="GO" id="GO:0046872">
    <property type="term" value="F:metal ion binding"/>
    <property type="evidence" value="ECO:0007669"/>
    <property type="project" value="UniProtKB-KW"/>
</dbReference>
<feature type="domain" description="DRBM" evidence="10">
    <location>
        <begin position="200"/>
        <end position="276"/>
    </location>
</feature>
<dbReference type="CDD" id="cd00593">
    <property type="entry name" value="RIBOc"/>
    <property type="match status" value="1"/>
</dbReference>
<evidence type="ECO:0000256" key="3">
    <source>
        <dbReference type="ARBA" id="ARBA00022722"/>
    </source>
</evidence>
<organism evidence="12 13">
    <name type="scientific">Centaurea solstitialis</name>
    <name type="common">yellow star-thistle</name>
    <dbReference type="NCBI Taxonomy" id="347529"/>
    <lineage>
        <taxon>Eukaryota</taxon>
        <taxon>Viridiplantae</taxon>
        <taxon>Streptophyta</taxon>
        <taxon>Embryophyta</taxon>
        <taxon>Tracheophyta</taxon>
        <taxon>Spermatophyta</taxon>
        <taxon>Magnoliopsida</taxon>
        <taxon>eudicotyledons</taxon>
        <taxon>Gunneridae</taxon>
        <taxon>Pentapetalae</taxon>
        <taxon>asterids</taxon>
        <taxon>campanulids</taxon>
        <taxon>Asterales</taxon>
        <taxon>Asteraceae</taxon>
        <taxon>Carduoideae</taxon>
        <taxon>Cardueae</taxon>
        <taxon>Centaureinae</taxon>
        <taxon>Centaurea</taxon>
    </lineage>
</organism>
<dbReference type="SUPFAM" id="SSF69065">
    <property type="entry name" value="RNase III domain-like"/>
    <property type="match status" value="1"/>
</dbReference>
<dbReference type="PANTHER" id="PTHR14950">
    <property type="entry name" value="DICER-RELATED"/>
    <property type="match status" value="1"/>
</dbReference>
<dbReference type="InterPro" id="IPR014720">
    <property type="entry name" value="dsRBD_dom"/>
</dbReference>
<keyword evidence="3" id="KW-0540">Nuclease</keyword>
<dbReference type="GO" id="GO:0004525">
    <property type="term" value="F:ribonuclease III activity"/>
    <property type="evidence" value="ECO:0007669"/>
    <property type="project" value="InterPro"/>
</dbReference>
<protein>
    <submittedName>
        <fullName evidence="12">Uncharacterized protein</fullName>
    </submittedName>
</protein>
<dbReference type="SMART" id="SM00535">
    <property type="entry name" value="RIBOc"/>
    <property type="match status" value="1"/>
</dbReference>
<dbReference type="GO" id="GO:0005634">
    <property type="term" value="C:nucleus"/>
    <property type="evidence" value="ECO:0007669"/>
    <property type="project" value="TreeGrafter"/>
</dbReference>
<feature type="domain" description="RNase III" evidence="11">
    <location>
        <begin position="43"/>
        <end position="185"/>
    </location>
</feature>
<dbReference type="InterPro" id="IPR036389">
    <property type="entry name" value="RNase_III_sf"/>
</dbReference>
<comment type="caution">
    <text evidence="12">The sequence shown here is derived from an EMBL/GenBank/DDBJ whole genome shotgun (WGS) entry which is preliminary data.</text>
</comment>
<evidence type="ECO:0000256" key="1">
    <source>
        <dbReference type="ARBA" id="ARBA00001936"/>
    </source>
</evidence>
<dbReference type="InterPro" id="IPR011907">
    <property type="entry name" value="RNase_III"/>
</dbReference>
<evidence type="ECO:0000259" key="10">
    <source>
        <dbReference type="PROSITE" id="PS50137"/>
    </source>
</evidence>
<evidence type="ECO:0000256" key="4">
    <source>
        <dbReference type="ARBA" id="ARBA00022723"/>
    </source>
</evidence>
<evidence type="ECO:0000256" key="5">
    <source>
        <dbReference type="ARBA" id="ARBA00022759"/>
    </source>
</evidence>
<dbReference type="PROSITE" id="PS00517">
    <property type="entry name" value="RNASE_3_1"/>
    <property type="match status" value="1"/>
</dbReference>
<dbReference type="Pfam" id="PF00636">
    <property type="entry name" value="Ribonuclease_3"/>
    <property type="match status" value="1"/>
</dbReference>
<name>A0AA38TZ13_9ASTR</name>
<evidence type="ECO:0000256" key="6">
    <source>
        <dbReference type="ARBA" id="ARBA00022801"/>
    </source>
</evidence>
<dbReference type="HAMAP" id="MF_00104">
    <property type="entry name" value="RNase_III"/>
    <property type="match status" value="1"/>
</dbReference>
<evidence type="ECO:0000313" key="12">
    <source>
        <dbReference type="EMBL" id="KAJ9563011.1"/>
    </source>
</evidence>
<evidence type="ECO:0000259" key="11">
    <source>
        <dbReference type="PROSITE" id="PS50142"/>
    </source>
</evidence>
<reference evidence="12" key="1">
    <citation type="submission" date="2023-03" db="EMBL/GenBank/DDBJ databases">
        <title>Chromosome-scale reference genome and RAD-based genetic map of yellow starthistle (Centaurea solstitialis) reveal putative structural variation and QTLs associated with invader traits.</title>
        <authorList>
            <person name="Reatini B."/>
            <person name="Cang F.A."/>
            <person name="Jiang Q."/>
            <person name="Mckibben M.T.W."/>
            <person name="Barker M.S."/>
            <person name="Rieseberg L.H."/>
            <person name="Dlugosch K.M."/>
        </authorList>
    </citation>
    <scope>NUCLEOTIDE SEQUENCE</scope>
    <source>
        <strain evidence="12">CAN-66</strain>
        <tissue evidence="12">Leaf</tissue>
    </source>
</reference>
<comment type="cofactor">
    <cofactor evidence="1">
        <name>Mn(2+)</name>
        <dbReference type="ChEBI" id="CHEBI:29035"/>
    </cofactor>
</comment>
<gene>
    <name evidence="12" type="ORF">OSB04_008171</name>
</gene>
<keyword evidence="6" id="KW-0378">Hydrolase</keyword>
<dbReference type="Pfam" id="PF00035">
    <property type="entry name" value="dsrm"/>
    <property type="match status" value="1"/>
</dbReference>
<dbReference type="Proteomes" id="UP001172457">
    <property type="component" value="Chromosome 2"/>
</dbReference>
<keyword evidence="5" id="KW-0255">Endonuclease</keyword>
<dbReference type="Gene3D" id="1.10.1520.10">
    <property type="entry name" value="Ribonuclease III domain"/>
    <property type="match status" value="1"/>
</dbReference>
<dbReference type="PROSITE" id="PS50137">
    <property type="entry name" value="DS_RBD"/>
    <property type="match status" value="1"/>
</dbReference>
<evidence type="ECO:0000313" key="13">
    <source>
        <dbReference type="Proteomes" id="UP001172457"/>
    </source>
</evidence>
<dbReference type="GO" id="GO:0030422">
    <property type="term" value="P:siRNA processing"/>
    <property type="evidence" value="ECO:0007669"/>
    <property type="project" value="TreeGrafter"/>
</dbReference>
<dbReference type="PROSITE" id="PS50142">
    <property type="entry name" value="RNASE_3_2"/>
    <property type="match status" value="1"/>
</dbReference>
<keyword evidence="4" id="KW-0479">Metal-binding</keyword>
<sequence length="379" mass="42251">MSRRSGDSPPEKIIYTYGIDILSGDYSGQQTLQSTPTNMAESIAAVESILDYTFNDKSLLVEALTHPSYSGSPSYQRLEFVGDAVLGLVVSDFVFVTYPDLDPGQLSLLRSANISTEKLARVAVKHGLHKYVRHRAAALSEKVREFVIAVEEEDDMVVHGGHMKAPKVLADIVESVVAAVYLDCGSNLKILRMIIRVLLEPLVTLNDIEEQPQPITLLYEACQKDQKNVIIRHWRKGDKNIASVYVDGRFVASGSSENKENAKLHAAEAALSKLRSSKSSVYDDFVKNIEIERAKQRVFELCNKKRWSTPIYRYAIVLCYIKIEHQSGPAHDRRHTSAVKIVICDVILDVMGEEKPRVKEAENSAAVAMLCALRESGFI</sequence>
<dbReference type="GO" id="GO:0003723">
    <property type="term" value="F:RNA binding"/>
    <property type="evidence" value="ECO:0007669"/>
    <property type="project" value="UniProtKB-UniRule"/>
</dbReference>
<evidence type="ECO:0000256" key="7">
    <source>
        <dbReference type="ARBA" id="ARBA00022842"/>
    </source>
</evidence>
<dbReference type="InterPro" id="IPR000999">
    <property type="entry name" value="RNase_III_dom"/>
</dbReference>